<dbReference type="Pfam" id="PF00571">
    <property type="entry name" value="CBS"/>
    <property type="match status" value="1"/>
</dbReference>
<evidence type="ECO:0000259" key="12">
    <source>
        <dbReference type="PROSITE" id="PS51371"/>
    </source>
</evidence>
<keyword evidence="2" id="KW-0813">Transport</keyword>
<dbReference type="GO" id="GO:0034707">
    <property type="term" value="C:chloride channel complex"/>
    <property type="evidence" value="ECO:0007669"/>
    <property type="project" value="UniProtKB-KW"/>
</dbReference>
<feature type="transmembrane region" description="Helical" evidence="11">
    <location>
        <begin position="426"/>
        <end position="444"/>
    </location>
</feature>
<dbReference type="SUPFAM" id="SSF81340">
    <property type="entry name" value="Clc chloride channel"/>
    <property type="match status" value="1"/>
</dbReference>
<dbReference type="InterPro" id="IPR000644">
    <property type="entry name" value="CBS_dom"/>
</dbReference>
<dbReference type="GO" id="GO:0005254">
    <property type="term" value="F:chloride channel activity"/>
    <property type="evidence" value="ECO:0007669"/>
    <property type="project" value="UniProtKB-KW"/>
</dbReference>
<reference evidence="13 14" key="1">
    <citation type="submission" date="2019-09" db="EMBL/GenBank/DDBJ databases">
        <title>Chitinophaga ginsengihumi sp. nov., isolated from soil of ginseng rhizosphere.</title>
        <authorList>
            <person name="Lee J."/>
        </authorList>
    </citation>
    <scope>NUCLEOTIDE SEQUENCE [LARGE SCALE GENOMIC DNA]</scope>
    <source>
        <strain evidence="13 14">BN140078</strain>
    </source>
</reference>
<dbReference type="CDD" id="cd00400">
    <property type="entry name" value="Voltage_gated_ClC"/>
    <property type="match status" value="1"/>
</dbReference>
<evidence type="ECO:0000256" key="1">
    <source>
        <dbReference type="ARBA" id="ARBA00004141"/>
    </source>
</evidence>
<feature type="transmembrane region" description="Helical" evidence="11">
    <location>
        <begin position="390"/>
        <end position="414"/>
    </location>
</feature>
<dbReference type="SUPFAM" id="SSF54631">
    <property type="entry name" value="CBS-domain pair"/>
    <property type="match status" value="1"/>
</dbReference>
<feature type="transmembrane region" description="Helical" evidence="11">
    <location>
        <begin position="89"/>
        <end position="108"/>
    </location>
</feature>
<keyword evidence="4 11" id="KW-1133">Transmembrane helix</keyword>
<organism evidence="13 14">
    <name type="scientific">Chitinophaga agrisoli</name>
    <dbReference type="NCBI Taxonomy" id="2607653"/>
    <lineage>
        <taxon>Bacteria</taxon>
        <taxon>Pseudomonadati</taxon>
        <taxon>Bacteroidota</taxon>
        <taxon>Chitinophagia</taxon>
        <taxon>Chitinophagales</taxon>
        <taxon>Chitinophagaceae</taxon>
        <taxon>Chitinophaga</taxon>
    </lineage>
</organism>
<feature type="transmembrane region" description="Helical" evidence="11">
    <location>
        <begin position="296"/>
        <end position="314"/>
    </location>
</feature>
<dbReference type="InterPro" id="IPR050368">
    <property type="entry name" value="ClC-type_chloride_channel"/>
</dbReference>
<keyword evidence="3 11" id="KW-0812">Transmembrane</keyword>
<dbReference type="InterPro" id="IPR014743">
    <property type="entry name" value="Cl-channel_core"/>
</dbReference>
<keyword evidence="5" id="KW-0406">Ion transport</keyword>
<dbReference type="Proteomes" id="UP000324611">
    <property type="component" value="Unassembled WGS sequence"/>
</dbReference>
<evidence type="ECO:0000256" key="6">
    <source>
        <dbReference type="ARBA" id="ARBA00023136"/>
    </source>
</evidence>
<evidence type="ECO:0000256" key="5">
    <source>
        <dbReference type="ARBA" id="ARBA00023065"/>
    </source>
</evidence>
<dbReference type="AlphaFoldDB" id="A0A5B2W089"/>
<dbReference type="SMART" id="SM00116">
    <property type="entry name" value="CBS"/>
    <property type="match status" value="2"/>
</dbReference>
<evidence type="ECO:0000256" key="3">
    <source>
        <dbReference type="ARBA" id="ARBA00022692"/>
    </source>
</evidence>
<dbReference type="PANTHER" id="PTHR43427:SF6">
    <property type="entry name" value="CHLORIDE CHANNEL PROTEIN CLC-E"/>
    <property type="match status" value="1"/>
</dbReference>
<keyword evidence="14" id="KW-1185">Reference proteome</keyword>
<dbReference type="EMBL" id="VUOC01000001">
    <property type="protein sequence ID" value="KAA2244745.1"/>
    <property type="molecule type" value="Genomic_DNA"/>
</dbReference>
<feature type="transmembrane region" description="Helical" evidence="11">
    <location>
        <begin position="223"/>
        <end position="240"/>
    </location>
</feature>
<feature type="transmembrane region" description="Helical" evidence="11">
    <location>
        <begin position="186"/>
        <end position="211"/>
    </location>
</feature>
<keyword evidence="6 11" id="KW-0472">Membrane</keyword>
<feature type="domain" description="CBS" evidence="12">
    <location>
        <begin position="543"/>
        <end position="603"/>
    </location>
</feature>
<reference evidence="13 14" key="2">
    <citation type="submission" date="2019-09" db="EMBL/GenBank/DDBJ databases">
        <authorList>
            <person name="Jin C."/>
        </authorList>
    </citation>
    <scope>NUCLEOTIDE SEQUENCE [LARGE SCALE GENOMIC DNA]</scope>
    <source>
        <strain evidence="13 14">BN140078</strain>
    </source>
</reference>
<gene>
    <name evidence="13" type="ORF">F0L74_01865</name>
</gene>
<dbReference type="Gene3D" id="1.10.3080.10">
    <property type="entry name" value="Clc chloride channel"/>
    <property type="match status" value="1"/>
</dbReference>
<accession>A0A5B2W089</accession>
<evidence type="ECO:0000256" key="9">
    <source>
        <dbReference type="ARBA" id="ARBA00023303"/>
    </source>
</evidence>
<evidence type="ECO:0000256" key="11">
    <source>
        <dbReference type="SAM" id="Phobius"/>
    </source>
</evidence>
<evidence type="ECO:0000256" key="8">
    <source>
        <dbReference type="ARBA" id="ARBA00023214"/>
    </source>
</evidence>
<dbReference type="CDD" id="cd02205">
    <property type="entry name" value="CBS_pair_SF"/>
    <property type="match status" value="1"/>
</dbReference>
<keyword evidence="8" id="KW-0868">Chloride</keyword>
<comment type="caution">
    <text evidence="13">The sequence shown here is derived from an EMBL/GenBank/DDBJ whole genome shotgun (WGS) entry which is preliminary data.</text>
</comment>
<dbReference type="PRINTS" id="PR00762">
    <property type="entry name" value="CLCHANNEL"/>
</dbReference>
<dbReference type="InterPro" id="IPR001807">
    <property type="entry name" value="ClC"/>
</dbReference>
<feature type="transmembrane region" description="Helical" evidence="11">
    <location>
        <begin position="362"/>
        <end position="383"/>
    </location>
</feature>
<evidence type="ECO:0000256" key="4">
    <source>
        <dbReference type="ARBA" id="ARBA00022989"/>
    </source>
</evidence>
<feature type="transmembrane region" description="Helical" evidence="11">
    <location>
        <begin position="40"/>
        <end position="69"/>
    </location>
</feature>
<protein>
    <submittedName>
        <fullName evidence="13">Chloride channel protein</fullName>
    </submittedName>
</protein>
<evidence type="ECO:0000256" key="7">
    <source>
        <dbReference type="ARBA" id="ARBA00023173"/>
    </source>
</evidence>
<dbReference type="Gene3D" id="3.10.580.10">
    <property type="entry name" value="CBS-domain"/>
    <property type="match status" value="2"/>
</dbReference>
<feature type="transmembrane region" description="Helical" evidence="11">
    <location>
        <begin position="326"/>
        <end position="350"/>
    </location>
</feature>
<proteinExistence type="predicted"/>
<evidence type="ECO:0000256" key="10">
    <source>
        <dbReference type="PROSITE-ProRule" id="PRU00703"/>
    </source>
</evidence>
<keyword evidence="9" id="KW-0407">Ion channel</keyword>
<dbReference type="InterPro" id="IPR046342">
    <property type="entry name" value="CBS_dom_sf"/>
</dbReference>
<keyword evidence="10" id="KW-0129">CBS domain</keyword>
<name>A0A5B2W089_9BACT</name>
<evidence type="ECO:0000313" key="13">
    <source>
        <dbReference type="EMBL" id="KAA2244745.1"/>
    </source>
</evidence>
<sequence length="626" mass="67374">MMNIFKTLTRVGIPVSPSMDPALADAQVDPSLGGINPRRVLYLSVITVVNAAVISLIARVLLLLINLITNISFYGNFSVEDTSPLHHQWGIWVIVVPVIGAIVVGFMARYGSAAIRGHGIPEAMEQVLVNKSRIKPIITFLKPVSAAISIGTGGPFGSEGPIIATGGAWGSFIGQIFSITANERKILLAAGAASGMACIFGSPLAAVILAVELLLFEFSPRSIIPVILGCITGAAFHYLYWGNAPVFTIPDVTAPTNTALLAYSAIGVIIGILAALITKAVYAIEDGFEKLPIHWMWWPAIGGLVVGVVGYFAPETMGVGYVNIDNLLAGKVTLHMLFVLGVLKFISWSFSLGSGTSGGTLAPLLTIGGALGLFTAFLLQLAFPNVHINFSVAALIGMAAMFAGATRALLTSIIFALETTRDGDTLLPLIGACVASYFVSFFLMRNTIMTEKIARRGVQTPHTYKPDLLESVHIKDAMVSNLVMMSHENTIGELRAWLYENKLGGYELAYPVVDADQQLVGIVKTEDVLLPETPEDAAITYVMHTNMVTAPEESTLRYAVDLMARHHQDILPVIDPQQNRFLIGMVSYRSVFSTYQHAKEADETSSLNISIKRQVMKMLIKNGVLK</sequence>
<evidence type="ECO:0000313" key="14">
    <source>
        <dbReference type="Proteomes" id="UP000324611"/>
    </source>
</evidence>
<dbReference type="Pfam" id="PF00654">
    <property type="entry name" value="Voltage_CLC"/>
    <property type="match status" value="1"/>
</dbReference>
<comment type="subcellular location">
    <subcellularLocation>
        <location evidence="1">Membrane</location>
        <topology evidence="1">Multi-pass membrane protein</topology>
    </subcellularLocation>
</comment>
<dbReference type="PANTHER" id="PTHR43427">
    <property type="entry name" value="CHLORIDE CHANNEL PROTEIN CLC-E"/>
    <property type="match status" value="1"/>
</dbReference>
<dbReference type="RefSeq" id="WP_149836142.1">
    <property type="nucleotide sequence ID" value="NZ_VUOC01000001.1"/>
</dbReference>
<evidence type="ECO:0000256" key="2">
    <source>
        <dbReference type="ARBA" id="ARBA00022448"/>
    </source>
</evidence>
<dbReference type="PROSITE" id="PS51371">
    <property type="entry name" value="CBS"/>
    <property type="match status" value="1"/>
</dbReference>
<feature type="transmembrane region" description="Helical" evidence="11">
    <location>
        <begin position="260"/>
        <end position="284"/>
    </location>
</feature>
<keyword evidence="7" id="KW-0869">Chloride channel</keyword>